<dbReference type="RefSeq" id="WP_078697810.1">
    <property type="nucleotide sequence ID" value="NZ_FUYH01000041.1"/>
</dbReference>
<proteinExistence type="predicted"/>
<protein>
    <submittedName>
        <fullName evidence="2">Sporulation and spore germination</fullName>
    </submittedName>
</protein>
<accession>A0A1T4YE70</accession>
<evidence type="ECO:0000313" key="3">
    <source>
        <dbReference type="Proteomes" id="UP000190105"/>
    </source>
</evidence>
<dbReference type="InterPro" id="IPR019606">
    <property type="entry name" value="GerMN"/>
</dbReference>
<dbReference type="Pfam" id="PF10646">
    <property type="entry name" value="Germane"/>
    <property type="match status" value="1"/>
</dbReference>
<reference evidence="3" key="1">
    <citation type="submission" date="2017-02" db="EMBL/GenBank/DDBJ databases">
        <authorList>
            <person name="Varghese N."/>
            <person name="Submissions S."/>
        </authorList>
    </citation>
    <scope>NUCLEOTIDE SEQUENCE [LARGE SCALE GENOMIC DNA]</scope>
    <source>
        <strain evidence="3">USBA 833</strain>
    </source>
</reference>
<sequence>MKKIIMAILLLPIFLNFSGCTKKTNEIPKTSTKIEKSAIEDKKSKVNIILFYPSKEGSSLSASSRLVSFNNSLERTILEEFLKGTDTKDTLYIIPKGTKLLSVSRKEDTIILDLSKEFNDISTENEAVLNNTIYSIVNSLTEIPGIKNVIIRVEGKVPKINNISFENPFKRNRSIFNRDKTSKPNDILKKQMEFESQGRWLDAYLLYSDDENNTYRKYFDDYVKENEEAFAQGFISKNFTVGSYTVDNTGTHALVKVKFNDTNRELNIGMIKIEESWMVDWIPPQ</sequence>
<keyword evidence="3" id="KW-1185">Reference proteome</keyword>
<organism evidence="2 3">
    <name type="scientific">Caloramator quimbayensis</name>
    <dbReference type="NCBI Taxonomy" id="1147123"/>
    <lineage>
        <taxon>Bacteria</taxon>
        <taxon>Bacillati</taxon>
        <taxon>Bacillota</taxon>
        <taxon>Clostridia</taxon>
        <taxon>Eubacteriales</taxon>
        <taxon>Clostridiaceae</taxon>
        <taxon>Caloramator</taxon>
    </lineage>
</organism>
<dbReference type="STRING" id="1147123.SAMN05443428_14117"/>
<dbReference type="AlphaFoldDB" id="A0A1T4YE70"/>
<gene>
    <name evidence="2" type="ORF">SAMN05443428_14117</name>
</gene>
<name>A0A1T4YE70_9CLOT</name>
<dbReference type="EMBL" id="FUYH01000041">
    <property type="protein sequence ID" value="SKB00122.1"/>
    <property type="molecule type" value="Genomic_DNA"/>
</dbReference>
<dbReference type="OrthoDB" id="9809406at2"/>
<feature type="domain" description="GerMN" evidence="1">
    <location>
        <begin position="74"/>
        <end position="162"/>
    </location>
</feature>
<evidence type="ECO:0000259" key="1">
    <source>
        <dbReference type="SMART" id="SM00909"/>
    </source>
</evidence>
<evidence type="ECO:0000313" key="2">
    <source>
        <dbReference type="EMBL" id="SKB00122.1"/>
    </source>
</evidence>
<dbReference type="SMART" id="SM00909">
    <property type="entry name" value="Germane"/>
    <property type="match status" value="1"/>
</dbReference>
<dbReference type="Proteomes" id="UP000190105">
    <property type="component" value="Unassembled WGS sequence"/>
</dbReference>